<dbReference type="InterPro" id="IPR000683">
    <property type="entry name" value="Gfo/Idh/MocA-like_OxRdtase_N"/>
</dbReference>
<evidence type="ECO:0000313" key="3">
    <source>
        <dbReference type="EMBL" id="MDX6040695.1"/>
    </source>
</evidence>
<organism evidence="3 4">
    <name type="scientific">Scandinavium lactucae</name>
    <dbReference type="NCBI Taxonomy" id="3095028"/>
    <lineage>
        <taxon>Bacteria</taxon>
        <taxon>Pseudomonadati</taxon>
        <taxon>Pseudomonadota</taxon>
        <taxon>Gammaproteobacteria</taxon>
        <taxon>Enterobacterales</taxon>
        <taxon>Enterobacteriaceae</taxon>
        <taxon>Scandinavium</taxon>
    </lineage>
</organism>
<dbReference type="Gene3D" id="3.30.360.10">
    <property type="entry name" value="Dihydrodipicolinate Reductase, domain 2"/>
    <property type="match status" value="1"/>
</dbReference>
<evidence type="ECO:0000259" key="2">
    <source>
        <dbReference type="Pfam" id="PF22725"/>
    </source>
</evidence>
<accession>A0ABU4QTU7</accession>
<proteinExistence type="predicted"/>
<dbReference type="PANTHER" id="PTHR43054">
    <property type="match status" value="1"/>
</dbReference>
<dbReference type="InterPro" id="IPR036291">
    <property type="entry name" value="NAD(P)-bd_dom_sf"/>
</dbReference>
<dbReference type="Pfam" id="PF01408">
    <property type="entry name" value="GFO_IDH_MocA"/>
    <property type="match status" value="1"/>
</dbReference>
<sequence>MKIATTGTGNIVALFIEAANANHDVECVSVFSRNALRAKAFANECGIAHSTDDWDELLASTDTDFIYIATPNSLHFQQAKQALQRGKNVICEKPFTSTRSELLELIGIAKSKNLFLFEAISTIHMPNFLKIFELLPDVGRIKLLNCSYSQFSSKYNSFLDQQNPNVFNPQFSGGALMDINIYNLHFIHRLFGTPIQVNYLANIADNGIDTSGIVTLRYADFVATCIGTKDSNGINYAQIQGEKGYLNVSQGANGCQSIYLNCNGVEKTINIQNQNNRLFYEIETFKHIYSQRDYKSCYALLEHSLQVMDTVEKARKSAGIYFPADS</sequence>
<dbReference type="Gene3D" id="3.40.50.720">
    <property type="entry name" value="NAD(P)-binding Rossmann-like Domain"/>
    <property type="match status" value="1"/>
</dbReference>
<gene>
    <name evidence="3" type="ORF">SIK69_10910</name>
</gene>
<dbReference type="Proteomes" id="UP001275664">
    <property type="component" value="Unassembled WGS sequence"/>
</dbReference>
<name>A0ABU4QTU7_9ENTR</name>
<dbReference type="SUPFAM" id="SSF55347">
    <property type="entry name" value="Glyceraldehyde-3-phosphate dehydrogenase-like, C-terminal domain"/>
    <property type="match status" value="1"/>
</dbReference>
<dbReference type="PANTHER" id="PTHR43054:SF1">
    <property type="entry name" value="SCYLLO-INOSITOL 2-DEHYDROGENASE (NADP(+)) IOLU"/>
    <property type="match status" value="1"/>
</dbReference>
<keyword evidence="4" id="KW-1185">Reference proteome</keyword>
<dbReference type="Pfam" id="PF22725">
    <property type="entry name" value="GFO_IDH_MocA_C3"/>
    <property type="match status" value="1"/>
</dbReference>
<comment type="caution">
    <text evidence="3">The sequence shown here is derived from an EMBL/GenBank/DDBJ whole genome shotgun (WGS) entry which is preliminary data.</text>
</comment>
<evidence type="ECO:0000313" key="4">
    <source>
        <dbReference type="Proteomes" id="UP001275664"/>
    </source>
</evidence>
<dbReference type="EMBL" id="JAWXRD010000029">
    <property type="protein sequence ID" value="MDX6040695.1"/>
    <property type="molecule type" value="Genomic_DNA"/>
</dbReference>
<feature type="domain" description="Gfo/Idh/MocA-like oxidoreductase N-terminal" evidence="1">
    <location>
        <begin position="2"/>
        <end position="116"/>
    </location>
</feature>
<dbReference type="InterPro" id="IPR055170">
    <property type="entry name" value="GFO_IDH_MocA-like_dom"/>
</dbReference>
<dbReference type="SUPFAM" id="SSF51735">
    <property type="entry name" value="NAD(P)-binding Rossmann-fold domains"/>
    <property type="match status" value="1"/>
</dbReference>
<feature type="domain" description="GFO/IDH/MocA-like oxidoreductase" evidence="2">
    <location>
        <begin position="138"/>
        <end position="246"/>
    </location>
</feature>
<dbReference type="RefSeq" id="WP_319786086.1">
    <property type="nucleotide sequence ID" value="NZ_JAWXRD010000029.1"/>
</dbReference>
<protein>
    <submittedName>
        <fullName evidence="3">Gfo/Idh/MocA family oxidoreductase</fullName>
    </submittedName>
</protein>
<reference evidence="3 4" key="1">
    <citation type="submission" date="2023-11" db="EMBL/GenBank/DDBJ databases">
        <title>Scandinavium wanjuensis sp. nov., isolated from lettuce South Korea.</title>
        <authorList>
            <person name="Park J."/>
            <person name="Park S."/>
            <person name="Oh K.K."/>
            <person name="Cho G.S."/>
            <person name="Franz C.M.A.P."/>
        </authorList>
    </citation>
    <scope>NUCLEOTIDE SEQUENCE [LARGE SCALE GENOMIC DNA]</scope>
    <source>
        <strain evidence="3 4">V105_6</strain>
    </source>
</reference>
<evidence type="ECO:0000259" key="1">
    <source>
        <dbReference type="Pfam" id="PF01408"/>
    </source>
</evidence>